<evidence type="ECO:0000313" key="2">
    <source>
        <dbReference type="EMBL" id="KYK55302.1"/>
    </source>
</evidence>
<dbReference type="EMBL" id="LAYC01000003">
    <property type="protein sequence ID" value="KYK55302.1"/>
    <property type="molecule type" value="Genomic_DNA"/>
</dbReference>
<dbReference type="GeneID" id="63719908"/>
<feature type="compositionally biased region" description="Basic and acidic residues" evidence="1">
    <location>
        <begin position="71"/>
        <end position="85"/>
    </location>
</feature>
<comment type="caution">
    <text evidence="2">The sequence shown here is derived from an EMBL/GenBank/DDBJ whole genome shotgun (WGS) entry which is preliminary data.</text>
</comment>
<dbReference type="InParanoid" id="A0A151GDY5"/>
<evidence type="ECO:0000256" key="1">
    <source>
        <dbReference type="SAM" id="MobiDB-lite"/>
    </source>
</evidence>
<protein>
    <submittedName>
        <fullName evidence="2">Uncharacterized protein</fullName>
    </submittedName>
</protein>
<dbReference type="Proteomes" id="UP000076580">
    <property type="component" value="Chromosome 03"/>
</dbReference>
<reference evidence="2 3" key="1">
    <citation type="journal article" date="2016" name="Sci. Rep.">
        <title>Insights into Adaptations to a Near-Obligate Nematode Endoparasitic Lifestyle from the Finished Genome of Drechmeria coniospora.</title>
        <authorList>
            <person name="Zhang L."/>
            <person name="Zhou Z."/>
            <person name="Guo Q."/>
            <person name="Fokkens L."/>
            <person name="Miskei M."/>
            <person name="Pocsi I."/>
            <person name="Zhang W."/>
            <person name="Chen M."/>
            <person name="Wang L."/>
            <person name="Sun Y."/>
            <person name="Donzelli B.G."/>
            <person name="Gibson D.M."/>
            <person name="Nelson D.R."/>
            <person name="Luo J.G."/>
            <person name="Rep M."/>
            <person name="Liu H."/>
            <person name="Yang S."/>
            <person name="Wang J."/>
            <person name="Krasnoff S.B."/>
            <person name="Xu Y."/>
            <person name="Molnar I."/>
            <person name="Lin M."/>
        </authorList>
    </citation>
    <scope>NUCLEOTIDE SEQUENCE [LARGE SCALE GENOMIC DNA]</scope>
    <source>
        <strain evidence="2 3">ARSEF 6962</strain>
    </source>
</reference>
<name>A0A151GDY5_DRECN</name>
<keyword evidence="3" id="KW-1185">Reference proteome</keyword>
<dbReference type="RefSeq" id="XP_040654654.1">
    <property type="nucleotide sequence ID" value="XM_040804550.1"/>
</dbReference>
<sequence>MANRGDDIVLVPSLAVPPACTGTSVEARPTLALTRLGRASDQAAGRDGATALPRFKRGKQEVRRGQTRSGEVGRRATGEAAAERGKKARKEMNTSQPSDGGGSDERPIHDP</sequence>
<gene>
    <name evidence="2" type="ORF">DCS_07265</name>
</gene>
<dbReference type="AlphaFoldDB" id="A0A151GDY5"/>
<evidence type="ECO:0000313" key="3">
    <source>
        <dbReference type="Proteomes" id="UP000076580"/>
    </source>
</evidence>
<organism evidence="2 3">
    <name type="scientific">Drechmeria coniospora</name>
    <name type="common">Nematophagous fungus</name>
    <name type="synonym">Meria coniospora</name>
    <dbReference type="NCBI Taxonomy" id="98403"/>
    <lineage>
        <taxon>Eukaryota</taxon>
        <taxon>Fungi</taxon>
        <taxon>Dikarya</taxon>
        <taxon>Ascomycota</taxon>
        <taxon>Pezizomycotina</taxon>
        <taxon>Sordariomycetes</taxon>
        <taxon>Hypocreomycetidae</taxon>
        <taxon>Hypocreales</taxon>
        <taxon>Ophiocordycipitaceae</taxon>
        <taxon>Drechmeria</taxon>
    </lineage>
</organism>
<feature type="region of interest" description="Disordered" evidence="1">
    <location>
        <begin position="38"/>
        <end position="111"/>
    </location>
</feature>
<proteinExistence type="predicted"/>
<accession>A0A151GDY5</accession>